<name>A0AAF3ESS8_9BILA</name>
<keyword evidence="2" id="KW-0472">Membrane</keyword>
<organism evidence="4 5">
    <name type="scientific">Mesorhabditis belari</name>
    <dbReference type="NCBI Taxonomy" id="2138241"/>
    <lineage>
        <taxon>Eukaryota</taxon>
        <taxon>Metazoa</taxon>
        <taxon>Ecdysozoa</taxon>
        <taxon>Nematoda</taxon>
        <taxon>Chromadorea</taxon>
        <taxon>Rhabditida</taxon>
        <taxon>Rhabditina</taxon>
        <taxon>Rhabditomorpha</taxon>
        <taxon>Rhabditoidea</taxon>
        <taxon>Rhabditidae</taxon>
        <taxon>Mesorhabditinae</taxon>
        <taxon>Mesorhabditis</taxon>
    </lineage>
</organism>
<keyword evidence="4" id="KW-1185">Reference proteome</keyword>
<proteinExistence type="predicted"/>
<evidence type="ECO:0000256" key="1">
    <source>
        <dbReference type="SAM" id="MobiDB-lite"/>
    </source>
</evidence>
<evidence type="ECO:0000313" key="4">
    <source>
        <dbReference type="Proteomes" id="UP000887575"/>
    </source>
</evidence>
<dbReference type="WBParaSite" id="MBELARI_LOCUS16883">
    <property type="protein sequence ID" value="MBELARI_LOCUS16883"/>
    <property type="gene ID" value="MBELARI_LOCUS16883"/>
</dbReference>
<keyword evidence="3" id="KW-0732">Signal</keyword>
<keyword evidence="2" id="KW-0812">Transmembrane</keyword>
<feature type="compositionally biased region" description="Basic and acidic residues" evidence="1">
    <location>
        <begin position="116"/>
        <end position="141"/>
    </location>
</feature>
<feature type="transmembrane region" description="Helical" evidence="2">
    <location>
        <begin position="143"/>
        <end position="164"/>
    </location>
</feature>
<sequence>MWPNLDVTLSIPLIFFAFLGVSADSPHLMALTKNVGPSDVDSAPRRLIPFADQLSDDPIRRVEGSFFPFNSDDEDFEASGDDQVEKLERKHFDIFNTITVAPVRSTTPPSHHLPSRLRETHRPPEDADFERNSRDFEDPLEKSSPICNSLGGFSLIFFALFVFLNV</sequence>
<keyword evidence="2" id="KW-1133">Transmembrane helix</keyword>
<feature type="region of interest" description="Disordered" evidence="1">
    <location>
        <begin position="105"/>
        <end position="141"/>
    </location>
</feature>
<evidence type="ECO:0000313" key="5">
    <source>
        <dbReference type="WBParaSite" id="MBELARI_LOCUS16883"/>
    </source>
</evidence>
<dbReference type="Proteomes" id="UP000887575">
    <property type="component" value="Unassembled WGS sequence"/>
</dbReference>
<accession>A0AAF3ESS8</accession>
<evidence type="ECO:0000256" key="2">
    <source>
        <dbReference type="SAM" id="Phobius"/>
    </source>
</evidence>
<protein>
    <submittedName>
        <fullName evidence="5">Uncharacterized protein</fullName>
    </submittedName>
</protein>
<dbReference type="AlphaFoldDB" id="A0AAF3ESS8"/>
<reference evidence="5" key="1">
    <citation type="submission" date="2024-02" db="UniProtKB">
        <authorList>
            <consortium name="WormBaseParasite"/>
        </authorList>
    </citation>
    <scope>IDENTIFICATION</scope>
</reference>
<feature type="signal peptide" evidence="3">
    <location>
        <begin position="1"/>
        <end position="23"/>
    </location>
</feature>
<evidence type="ECO:0000256" key="3">
    <source>
        <dbReference type="SAM" id="SignalP"/>
    </source>
</evidence>
<feature type="chain" id="PRO_5042160037" evidence="3">
    <location>
        <begin position="24"/>
        <end position="166"/>
    </location>
</feature>